<dbReference type="Pfam" id="PF20663">
    <property type="entry name" value="COG4_N"/>
    <property type="match status" value="1"/>
</dbReference>
<feature type="compositionally biased region" description="Polar residues" evidence="9">
    <location>
        <begin position="1"/>
        <end position="12"/>
    </location>
</feature>
<dbReference type="GO" id="GO:0015031">
    <property type="term" value="P:protein transport"/>
    <property type="evidence" value="ECO:0007669"/>
    <property type="project" value="UniProtKB-KW"/>
</dbReference>
<protein>
    <recommendedName>
        <fullName evidence="3">Conserved oligomeric Golgi complex subunit 4</fullName>
    </recommendedName>
    <alternativeName>
        <fullName evidence="8">Component of oligomeric Golgi complex 4</fullName>
    </alternativeName>
</protein>
<feature type="compositionally biased region" description="Low complexity" evidence="9">
    <location>
        <begin position="19"/>
        <end position="31"/>
    </location>
</feature>
<dbReference type="InterPro" id="IPR048680">
    <property type="entry name" value="COG4_N"/>
</dbReference>
<dbReference type="PANTHER" id="PTHR24016">
    <property type="entry name" value="CONSERVED OLIGOMERIC GOLGI COMPLEX SUBUNIT 4"/>
    <property type="match status" value="1"/>
</dbReference>
<dbReference type="Proteomes" id="UP000298138">
    <property type="component" value="Unassembled WGS sequence"/>
</dbReference>
<keyword evidence="7" id="KW-0472">Membrane</keyword>
<evidence type="ECO:0000256" key="9">
    <source>
        <dbReference type="SAM" id="MobiDB-lite"/>
    </source>
</evidence>
<keyword evidence="4" id="KW-0813">Transport</keyword>
<feature type="domain" description="COG4 transport protein middle alpha-helical bundle" evidence="10">
    <location>
        <begin position="202"/>
        <end position="539"/>
    </location>
</feature>
<gene>
    <name evidence="11" type="ORF">EX30DRAFT_328830</name>
</gene>
<dbReference type="InParanoid" id="A0A4S2N1L2"/>
<dbReference type="PANTHER" id="PTHR24016:SF0">
    <property type="entry name" value="CONSERVED OLIGOMERIC GOLGI COMPLEX SUBUNIT 4"/>
    <property type="match status" value="1"/>
</dbReference>
<evidence type="ECO:0000313" key="12">
    <source>
        <dbReference type="Proteomes" id="UP000298138"/>
    </source>
</evidence>
<evidence type="ECO:0000256" key="1">
    <source>
        <dbReference type="ARBA" id="ARBA00004395"/>
    </source>
</evidence>
<evidence type="ECO:0000256" key="6">
    <source>
        <dbReference type="ARBA" id="ARBA00023034"/>
    </source>
</evidence>
<evidence type="ECO:0000259" key="10">
    <source>
        <dbReference type="SMART" id="SM00762"/>
    </source>
</evidence>
<organism evidence="11 12">
    <name type="scientific">Ascodesmis nigricans</name>
    <dbReference type="NCBI Taxonomy" id="341454"/>
    <lineage>
        <taxon>Eukaryota</taxon>
        <taxon>Fungi</taxon>
        <taxon>Dikarya</taxon>
        <taxon>Ascomycota</taxon>
        <taxon>Pezizomycotina</taxon>
        <taxon>Pezizomycetes</taxon>
        <taxon>Pezizales</taxon>
        <taxon>Ascodesmidaceae</taxon>
        <taxon>Ascodesmis</taxon>
    </lineage>
</organism>
<evidence type="ECO:0000313" key="11">
    <source>
        <dbReference type="EMBL" id="TGZ82937.1"/>
    </source>
</evidence>
<dbReference type="Pfam" id="PF08318">
    <property type="entry name" value="COG4_m"/>
    <property type="match status" value="1"/>
</dbReference>
<comment type="similarity">
    <text evidence="2">Belongs to the COG4 family.</text>
</comment>
<name>A0A4S2N1L2_9PEZI</name>
<keyword evidence="12" id="KW-1185">Reference proteome</keyword>
<proteinExistence type="inferred from homology"/>
<evidence type="ECO:0000256" key="5">
    <source>
        <dbReference type="ARBA" id="ARBA00022927"/>
    </source>
</evidence>
<dbReference type="STRING" id="341454.A0A4S2N1L2"/>
<evidence type="ECO:0000256" key="8">
    <source>
        <dbReference type="ARBA" id="ARBA00031340"/>
    </source>
</evidence>
<keyword evidence="5" id="KW-0653">Protein transport</keyword>
<dbReference type="SMART" id="SM00762">
    <property type="entry name" value="Cog4"/>
    <property type="match status" value="1"/>
</dbReference>
<evidence type="ECO:0000256" key="3">
    <source>
        <dbReference type="ARBA" id="ARBA00020975"/>
    </source>
</evidence>
<dbReference type="InterPro" id="IPR048682">
    <property type="entry name" value="COG4"/>
</dbReference>
<dbReference type="GO" id="GO:0000139">
    <property type="term" value="C:Golgi membrane"/>
    <property type="evidence" value="ECO:0007669"/>
    <property type="project" value="UniProtKB-SubCell"/>
</dbReference>
<evidence type="ECO:0000256" key="2">
    <source>
        <dbReference type="ARBA" id="ARBA00009215"/>
    </source>
</evidence>
<dbReference type="FunCoup" id="A0A4S2N1L2">
    <property type="interactions" value="815"/>
</dbReference>
<sequence length="813" mass="89848">MPPSTTAPSVTSRLPIRINPSNGADNDAPNADTPPAPEAVDIDSCSTLTELQSALSDLTAEETTINNRLSILLSTQAELSHALSRLDLFRAHLGTHVVAARSLSANILSRAAGSAAHISSAVERLDIEQSRVKSTLEVVEQVAELKTCVLGVSDSMNVSQDWEAAASYLYRASKIPEEIIRGEFAEEIVPSAEVPDTPAVMLHNASESLCALFLREFEKAAKAEDGENVTRFFKLFPLIGRADTGLDVYGKYVCGGVAARARDNLNNAGTSREPGDFFYSTAMARLFEHISFLVDRHSGVVEMHYGKGRMVKVVERLQVEVDRQGGIIIDTFIDERNIERKLTEVKSYPYSFLVQSFLPGNRGGMQRTASPAQAPRKSGDIEEEIDVKVIDLLLAEMGIMIGRWSLYCRFLARSFLPDDADPTAPLEIPTVIQNSLLINKIQDRLISSFTVLTTFFCRRSVEKAFQIDEAPSDLSLSLDVSLPPGPYITSTVEDVMYIVNTLISRVLETQQRGVVISVISTISRVLGSDFIGMIQRKMRDESYPRGSHSGALPPDEKVISFIILINNLDTAADYTQRIIERYIGPDSAHKPNTTSLSTQFPFANHAQEVETALTNLSATFRAKTSELTNDALTTLFNNVIKPRLRPILQDSFRDVDYLLNSSSTASSEISLDTDDSDPDLVKHRFSEAWNTLITPLSRLLSEKSYTRLLSTTANTLSRMLEKRVWAYSGRMSELGAIRLERDVTGIVGVVVRGRYAVREAFVKCTQICLVCNMEEEEVKGLLGDGDGEDEGEAVEWRLTVEERKRARGMVVRS</sequence>
<dbReference type="Gene3D" id="1.20.58.1970">
    <property type="match status" value="1"/>
</dbReference>
<accession>A0A4S2N1L2</accession>
<dbReference type="Pfam" id="PF20662">
    <property type="entry name" value="COG4_C"/>
    <property type="match status" value="1"/>
</dbReference>
<reference evidence="11 12" key="1">
    <citation type="submission" date="2019-04" db="EMBL/GenBank/DDBJ databases">
        <title>Comparative genomics and transcriptomics to analyze fruiting body development in filamentous ascomycetes.</title>
        <authorList>
            <consortium name="DOE Joint Genome Institute"/>
            <person name="Lutkenhaus R."/>
            <person name="Traeger S."/>
            <person name="Breuer J."/>
            <person name="Kuo A."/>
            <person name="Lipzen A."/>
            <person name="Pangilinan J."/>
            <person name="Dilworth D."/>
            <person name="Sandor L."/>
            <person name="Poggeler S."/>
            <person name="Barry K."/>
            <person name="Grigoriev I.V."/>
            <person name="Nowrousian M."/>
        </authorList>
    </citation>
    <scope>NUCLEOTIDE SEQUENCE [LARGE SCALE GENOMIC DNA]</scope>
    <source>
        <strain evidence="11 12">CBS 389.68</strain>
    </source>
</reference>
<dbReference type="InterPro" id="IPR048684">
    <property type="entry name" value="COG4_C"/>
</dbReference>
<evidence type="ECO:0000256" key="7">
    <source>
        <dbReference type="ARBA" id="ARBA00023136"/>
    </source>
</evidence>
<dbReference type="OrthoDB" id="47059at2759"/>
<evidence type="ECO:0000256" key="4">
    <source>
        <dbReference type="ARBA" id="ARBA00022448"/>
    </source>
</evidence>
<keyword evidence="6" id="KW-0333">Golgi apparatus</keyword>
<dbReference type="AlphaFoldDB" id="A0A4S2N1L2"/>
<dbReference type="InterPro" id="IPR013167">
    <property type="entry name" value="COG4_M"/>
</dbReference>
<dbReference type="EMBL" id="ML220114">
    <property type="protein sequence ID" value="TGZ82937.1"/>
    <property type="molecule type" value="Genomic_DNA"/>
</dbReference>
<comment type="subcellular location">
    <subcellularLocation>
        <location evidence="1">Golgi apparatus membrane</location>
        <topology evidence="1">Peripheral membrane protein</topology>
    </subcellularLocation>
</comment>
<feature type="region of interest" description="Disordered" evidence="9">
    <location>
        <begin position="1"/>
        <end position="39"/>
    </location>
</feature>